<feature type="chain" id="PRO_5001516870" evidence="3">
    <location>
        <begin position="18"/>
        <end position="116"/>
    </location>
</feature>
<evidence type="ECO:0000256" key="2">
    <source>
        <dbReference type="ARBA" id="ARBA00022525"/>
    </source>
</evidence>
<dbReference type="AlphaFoldDB" id="A0A023G4C3"/>
<reference evidence="5" key="1">
    <citation type="submission" date="2014-03" db="EMBL/GenBank/DDBJ databases">
        <title>The sialotranscriptome of Amblyomma triste, Amblyomma parvum and Amblyomma cajennense ticks, uncovered by 454-based RNA-seq.</title>
        <authorList>
            <person name="Garcia G.R."/>
            <person name="Gardinassi L.G."/>
            <person name="Ribeiro J.M."/>
            <person name="Anatriello E."/>
            <person name="Ferreira B.R."/>
            <person name="Moreira H.N."/>
            <person name="Mafra C."/>
            <person name="Olegario M.M."/>
            <person name="Szabo P.J."/>
            <person name="Miranda-Santos I.K."/>
            <person name="Maruyama S.R."/>
        </authorList>
    </citation>
    <scope>NUCLEOTIDE SEQUENCE</scope>
    <source>
        <strain evidence="5">Mato Grasso do Sul</strain>
        <tissue evidence="5">Salivary glands</tissue>
    </source>
</reference>
<feature type="domain" description="Single" evidence="4">
    <location>
        <begin position="41"/>
        <end position="105"/>
    </location>
</feature>
<accession>A0A023G4C3</accession>
<dbReference type="Pfam" id="PF15430">
    <property type="entry name" value="SVWC"/>
    <property type="match status" value="1"/>
</dbReference>
<keyword evidence="2" id="KW-0964">Secreted</keyword>
<sequence>MIYSIAAAAFLLYITNAENSEKEKKNPVIVTISTNVYHNKCLVSKDLTLEHGKKVFVKKLCCRVTCNANEKKLKAEFCDVLSGYDDTYISKWDESGDAFPHCCPIFTPAARIPINK</sequence>
<dbReference type="GO" id="GO:0005576">
    <property type="term" value="C:extracellular region"/>
    <property type="evidence" value="ECO:0007669"/>
    <property type="project" value="UniProtKB-SubCell"/>
</dbReference>
<protein>
    <submittedName>
        <fullName evidence="5">Putative secreted protein</fullName>
    </submittedName>
</protein>
<evidence type="ECO:0000256" key="3">
    <source>
        <dbReference type="SAM" id="SignalP"/>
    </source>
</evidence>
<evidence type="ECO:0000256" key="1">
    <source>
        <dbReference type="ARBA" id="ARBA00004613"/>
    </source>
</evidence>
<evidence type="ECO:0000259" key="4">
    <source>
        <dbReference type="Pfam" id="PF15430"/>
    </source>
</evidence>
<organism evidence="5">
    <name type="scientific">Amblyomma triste</name>
    <name type="common">Neotropical tick</name>
    <dbReference type="NCBI Taxonomy" id="251400"/>
    <lineage>
        <taxon>Eukaryota</taxon>
        <taxon>Metazoa</taxon>
        <taxon>Ecdysozoa</taxon>
        <taxon>Arthropoda</taxon>
        <taxon>Chelicerata</taxon>
        <taxon>Arachnida</taxon>
        <taxon>Acari</taxon>
        <taxon>Parasitiformes</taxon>
        <taxon>Ixodida</taxon>
        <taxon>Ixodoidea</taxon>
        <taxon>Ixodidae</taxon>
        <taxon>Amblyomminae</taxon>
        <taxon>Amblyomma</taxon>
    </lineage>
</organism>
<proteinExistence type="evidence at transcript level"/>
<dbReference type="EMBL" id="GBBM01007703">
    <property type="protein sequence ID" value="JAC27715.1"/>
    <property type="molecule type" value="mRNA"/>
</dbReference>
<evidence type="ECO:0000313" key="5">
    <source>
        <dbReference type="EMBL" id="JAC27715.1"/>
    </source>
</evidence>
<comment type="subcellular location">
    <subcellularLocation>
        <location evidence="1">Secreted</location>
    </subcellularLocation>
</comment>
<keyword evidence="3" id="KW-0732">Signal</keyword>
<dbReference type="InterPro" id="IPR029277">
    <property type="entry name" value="SVWC_dom"/>
</dbReference>
<feature type="signal peptide" evidence="3">
    <location>
        <begin position="1"/>
        <end position="17"/>
    </location>
</feature>
<name>A0A023G4C3_AMBTT</name>